<gene>
    <name evidence="11" type="ORF">J2W48_003546</name>
</gene>
<reference evidence="11 12" key="1">
    <citation type="submission" date="2023-07" db="EMBL/GenBank/DDBJ databases">
        <title>Sorghum-associated microbial communities from plants grown in Nebraska, USA.</title>
        <authorList>
            <person name="Schachtman D."/>
        </authorList>
    </citation>
    <scope>NUCLEOTIDE SEQUENCE [LARGE SCALE GENOMIC DNA]</scope>
    <source>
        <strain evidence="11 12">4129</strain>
    </source>
</reference>
<keyword evidence="4" id="KW-0479">Metal-binding</keyword>
<comment type="subcellular location">
    <subcellularLocation>
        <location evidence="2">Secreted</location>
    </subcellularLocation>
</comment>
<comment type="caution">
    <text evidence="11">The sequence shown here is derived from an EMBL/GenBank/DDBJ whole genome shotgun (WGS) entry which is preliminary data.</text>
</comment>
<name>A0ABU1YDU7_9FLAO</name>
<keyword evidence="7" id="KW-0456">Lyase</keyword>
<feature type="chain" id="PRO_5047100750" evidence="9">
    <location>
        <begin position="20"/>
        <end position="439"/>
    </location>
</feature>
<dbReference type="PANTHER" id="PTHR40088">
    <property type="entry name" value="PECTATE LYASE (EUROFUNG)"/>
    <property type="match status" value="1"/>
</dbReference>
<comment type="similarity">
    <text evidence="8">Belongs to the polysaccharide lyase 9 family.</text>
</comment>
<dbReference type="Gene3D" id="2.160.20.10">
    <property type="entry name" value="Single-stranded right-handed beta-helix, Pectin lyase-like"/>
    <property type="match status" value="1"/>
</dbReference>
<dbReference type="Proteomes" id="UP001269081">
    <property type="component" value="Unassembled WGS sequence"/>
</dbReference>
<keyword evidence="12" id="KW-1185">Reference proteome</keyword>
<dbReference type="InterPro" id="IPR052052">
    <property type="entry name" value="Polysaccharide_Lyase_9"/>
</dbReference>
<proteinExistence type="inferred from homology"/>
<accession>A0ABU1YDU7</accession>
<evidence type="ECO:0000256" key="4">
    <source>
        <dbReference type="ARBA" id="ARBA00022723"/>
    </source>
</evidence>
<dbReference type="SMART" id="SM00710">
    <property type="entry name" value="PbH1"/>
    <property type="match status" value="5"/>
</dbReference>
<dbReference type="SUPFAM" id="SSF51126">
    <property type="entry name" value="Pectin lyase-like"/>
    <property type="match status" value="1"/>
</dbReference>
<dbReference type="InterPro" id="IPR053868">
    <property type="entry name" value="Pel9A-like_beta_helix"/>
</dbReference>
<protein>
    <submittedName>
        <fullName evidence="11">Parallel beta-helix repeat protein</fullName>
    </submittedName>
</protein>
<dbReference type="InterPro" id="IPR006626">
    <property type="entry name" value="PbH1"/>
</dbReference>
<keyword evidence="3" id="KW-0964">Secreted</keyword>
<evidence type="ECO:0000256" key="7">
    <source>
        <dbReference type="ARBA" id="ARBA00023239"/>
    </source>
</evidence>
<dbReference type="PANTHER" id="PTHR40088:SF1">
    <property type="entry name" value="PECTATE LYASE PEL9"/>
    <property type="match status" value="1"/>
</dbReference>
<evidence type="ECO:0000256" key="3">
    <source>
        <dbReference type="ARBA" id="ARBA00022525"/>
    </source>
</evidence>
<evidence type="ECO:0000313" key="11">
    <source>
        <dbReference type="EMBL" id="MDR7211591.1"/>
    </source>
</evidence>
<keyword evidence="5 9" id="KW-0732">Signal</keyword>
<dbReference type="EMBL" id="JAVDWQ010000013">
    <property type="protein sequence ID" value="MDR7211591.1"/>
    <property type="molecule type" value="Genomic_DNA"/>
</dbReference>
<evidence type="ECO:0000256" key="8">
    <source>
        <dbReference type="ARBA" id="ARBA00038263"/>
    </source>
</evidence>
<keyword evidence="6" id="KW-0106">Calcium</keyword>
<dbReference type="RefSeq" id="WP_310282948.1">
    <property type="nucleotide sequence ID" value="NZ_JAVDWQ010000013.1"/>
</dbReference>
<evidence type="ECO:0000256" key="6">
    <source>
        <dbReference type="ARBA" id="ARBA00022837"/>
    </source>
</evidence>
<organism evidence="11 12">
    <name type="scientific">Flavobacterium piscis</name>
    <dbReference type="NCBI Taxonomy" id="1114874"/>
    <lineage>
        <taxon>Bacteria</taxon>
        <taxon>Pseudomonadati</taxon>
        <taxon>Bacteroidota</taxon>
        <taxon>Flavobacteriia</taxon>
        <taxon>Flavobacteriales</taxon>
        <taxon>Flavobacteriaceae</taxon>
        <taxon>Flavobacterium</taxon>
    </lineage>
</organism>
<evidence type="ECO:0000256" key="1">
    <source>
        <dbReference type="ARBA" id="ARBA00001913"/>
    </source>
</evidence>
<comment type="cofactor">
    <cofactor evidence="1">
        <name>Ca(2+)</name>
        <dbReference type="ChEBI" id="CHEBI:29108"/>
    </cofactor>
</comment>
<evidence type="ECO:0000259" key="10">
    <source>
        <dbReference type="Pfam" id="PF22842"/>
    </source>
</evidence>
<dbReference type="InterPro" id="IPR011050">
    <property type="entry name" value="Pectin_lyase_fold/virulence"/>
</dbReference>
<sequence length="439" mass="48828">MKHKLLLSAFLLSHFLAYSAVYYVAQNGKDINAGTIKSPVETIKKAQALAKSGDTVYIRGGVYKMREEQIAQYYKIWVFVTKLDKDGISYLAFPNETPIFNYANIKPENRRVTAFFINGSNVIIKGIEVTEIQVTIKKHTQSECFEIQGSNNTLEQIKMYDNMAIGVYISKGSNNLILNCDAYRNWDSVSENGKGGNTDGFGCHAPAGNKNNIFRGCRAWFNSDDGFDLINSAEPVLIDNCWAFYNGYSTGFKSRADGNGFKTGGYSDTPLNKLPNPIPRNTVQFCLAVGNKQSGFYSNHHLNGSNWFNNTAYRNKRNYNLLNRKTATEADYLKDVPGWGHVMSNNLGYAATDTEITNIDKSACTLKNNYFDLNLTITNADFLSLDESSLTAPRKADGSLPETPFLRLNTSSNLIDAGIDTGFSFKGKSPDLGCFESRQ</sequence>
<feature type="domain" description="Pel9A-like right handed beta-helix region" evidence="10">
    <location>
        <begin position="13"/>
        <end position="350"/>
    </location>
</feature>
<evidence type="ECO:0000256" key="2">
    <source>
        <dbReference type="ARBA" id="ARBA00004613"/>
    </source>
</evidence>
<evidence type="ECO:0000313" key="12">
    <source>
        <dbReference type="Proteomes" id="UP001269081"/>
    </source>
</evidence>
<feature type="signal peptide" evidence="9">
    <location>
        <begin position="1"/>
        <end position="19"/>
    </location>
</feature>
<dbReference type="InterPro" id="IPR012334">
    <property type="entry name" value="Pectin_lyas_fold"/>
</dbReference>
<evidence type="ECO:0000256" key="9">
    <source>
        <dbReference type="SAM" id="SignalP"/>
    </source>
</evidence>
<dbReference type="Pfam" id="PF22842">
    <property type="entry name" value="Pel9A-like_beta_helix"/>
    <property type="match status" value="1"/>
</dbReference>
<evidence type="ECO:0000256" key="5">
    <source>
        <dbReference type="ARBA" id="ARBA00022729"/>
    </source>
</evidence>